<keyword evidence="1" id="KW-0472">Membrane</keyword>
<feature type="transmembrane region" description="Helical" evidence="1">
    <location>
        <begin position="74"/>
        <end position="98"/>
    </location>
</feature>
<evidence type="ECO:0000313" key="3">
    <source>
        <dbReference type="Proteomes" id="UP000237846"/>
    </source>
</evidence>
<dbReference type="Proteomes" id="UP000237846">
    <property type="component" value="Unassembled WGS sequence"/>
</dbReference>
<feature type="transmembrane region" description="Helical" evidence="1">
    <location>
        <begin position="153"/>
        <end position="172"/>
    </location>
</feature>
<evidence type="ECO:0000313" key="2">
    <source>
        <dbReference type="EMBL" id="PRX99409.1"/>
    </source>
</evidence>
<keyword evidence="1" id="KW-0812">Transmembrane</keyword>
<reference evidence="2 3" key="1">
    <citation type="submission" date="2018-03" db="EMBL/GenBank/DDBJ databases">
        <title>Genomic Encyclopedia of Archaeal and Bacterial Type Strains, Phase II (KMG-II): from individual species to whole genera.</title>
        <authorList>
            <person name="Goeker M."/>
        </authorList>
    </citation>
    <scope>NUCLEOTIDE SEQUENCE [LARGE SCALE GENOMIC DNA]</scope>
    <source>
        <strain evidence="2 3">DSM 45601</strain>
    </source>
</reference>
<feature type="transmembrane region" description="Helical" evidence="1">
    <location>
        <begin position="45"/>
        <end position="68"/>
    </location>
</feature>
<keyword evidence="1" id="KW-1133">Transmembrane helix</keyword>
<sequence length="199" mass="22039">MRNALGGAGRRAAAWWSRHWDRHVAATVEKDYLPGLYATRRRRRALVAIGVFGLACVWVDALVLFTLAPGGFAVVANTVLLVAAIVCTVTTSGLLGQATRGSTDLAERHLDERQVAERLRAYTIAHRWTLAALTLLFVPWLLLSRGRGFEARLPEIAVIVLLMALWFTHMYAPRFVAGWRLPDAPPDEDADDGAQEPER</sequence>
<keyword evidence="3" id="KW-1185">Reference proteome</keyword>
<accession>A0A2T0Q6D9</accession>
<name>A0A2T0Q6D9_9ACTN</name>
<organism evidence="2 3">
    <name type="scientific">Allonocardiopsis opalescens</name>
    <dbReference type="NCBI Taxonomy" id="1144618"/>
    <lineage>
        <taxon>Bacteria</taxon>
        <taxon>Bacillati</taxon>
        <taxon>Actinomycetota</taxon>
        <taxon>Actinomycetes</taxon>
        <taxon>Streptosporangiales</taxon>
        <taxon>Allonocardiopsis</taxon>
    </lineage>
</organism>
<evidence type="ECO:0000256" key="1">
    <source>
        <dbReference type="SAM" id="Phobius"/>
    </source>
</evidence>
<proteinExistence type="predicted"/>
<dbReference type="AlphaFoldDB" id="A0A2T0Q6D9"/>
<protein>
    <submittedName>
        <fullName evidence="2">Uncharacterized protein</fullName>
    </submittedName>
</protein>
<dbReference type="EMBL" id="PVZC01000003">
    <property type="protein sequence ID" value="PRX99409.1"/>
    <property type="molecule type" value="Genomic_DNA"/>
</dbReference>
<dbReference type="RefSeq" id="WP_146159404.1">
    <property type="nucleotide sequence ID" value="NZ_PVZC01000003.1"/>
</dbReference>
<comment type="caution">
    <text evidence="2">The sequence shown here is derived from an EMBL/GenBank/DDBJ whole genome shotgun (WGS) entry which is preliminary data.</text>
</comment>
<feature type="transmembrane region" description="Helical" evidence="1">
    <location>
        <begin position="119"/>
        <end position="141"/>
    </location>
</feature>
<gene>
    <name evidence="2" type="ORF">CLV72_1035</name>
</gene>
<dbReference type="OrthoDB" id="3539325at2"/>